<dbReference type="EMBL" id="KB096023">
    <property type="protein sequence ID" value="ESO08830.1"/>
    <property type="molecule type" value="Genomic_DNA"/>
</dbReference>
<keyword evidence="8" id="KW-1185">Reference proteome</keyword>
<reference evidence="8" key="1">
    <citation type="submission" date="2012-12" db="EMBL/GenBank/DDBJ databases">
        <authorList>
            <person name="Hellsten U."/>
            <person name="Grimwood J."/>
            <person name="Chapman J.A."/>
            <person name="Shapiro H."/>
            <person name="Aerts A."/>
            <person name="Otillar R.P."/>
            <person name="Terry A.Y."/>
            <person name="Boore J.L."/>
            <person name="Simakov O."/>
            <person name="Marletaz F."/>
            <person name="Cho S.-J."/>
            <person name="Edsinger-Gonzales E."/>
            <person name="Havlak P."/>
            <person name="Kuo D.-H."/>
            <person name="Larsson T."/>
            <person name="Lv J."/>
            <person name="Arendt D."/>
            <person name="Savage R."/>
            <person name="Osoegawa K."/>
            <person name="de Jong P."/>
            <person name="Lindberg D.R."/>
            <person name="Seaver E.C."/>
            <person name="Weisblat D.A."/>
            <person name="Putnam N.H."/>
            <person name="Grigoriev I.V."/>
            <person name="Rokhsar D.S."/>
        </authorList>
    </citation>
    <scope>NUCLEOTIDE SEQUENCE</scope>
</reference>
<evidence type="ECO:0000256" key="1">
    <source>
        <dbReference type="ARBA" id="ARBA00022771"/>
    </source>
</evidence>
<evidence type="ECO:0000256" key="4">
    <source>
        <dbReference type="RuleBase" id="RU367105"/>
    </source>
</evidence>
<dbReference type="EnsemblMetazoa" id="HelroT168741">
    <property type="protein sequence ID" value="HelroP168741"/>
    <property type="gene ID" value="HelroG168741"/>
</dbReference>
<dbReference type="GO" id="GO:0005737">
    <property type="term" value="C:cytoplasm"/>
    <property type="evidence" value="ECO:0007669"/>
    <property type="project" value="UniProtKB-SubCell"/>
</dbReference>
<comment type="subcellular location">
    <subcellularLocation>
        <location evidence="4">Cytoplasm</location>
    </subcellularLocation>
</comment>
<dbReference type="Gene3D" id="3.30.40.10">
    <property type="entry name" value="Zinc/RING finger domain, C3HC4 (zinc finger)"/>
    <property type="match status" value="1"/>
</dbReference>
<keyword evidence="4" id="KW-0808">Transferase</keyword>
<evidence type="ECO:0000313" key="6">
    <source>
        <dbReference type="EMBL" id="ESO08830.1"/>
    </source>
</evidence>
<dbReference type="Proteomes" id="UP000015101">
    <property type="component" value="Unassembled WGS sequence"/>
</dbReference>
<keyword evidence="1 3" id="KW-0863">Zinc-finger</keyword>
<name>T1F0W8_HELRO</name>
<dbReference type="PROSITE" id="PS50089">
    <property type="entry name" value="ZF_RING_2"/>
    <property type="match status" value="1"/>
</dbReference>
<sequence length="224" mass="26213">MQAKIKGEKFLKMAVVSPMVRNYNMTDFLRHGFVLPVKDWNVGKDEECPICLRVLFGSRNIVLLKECLHKYHMTCIKKRFKKNEEFKLVCPTCNKVYAIPDTWNGNRATLYVKFVQDCVRIEIEFNYGYGYTYLFKLKRDQEIVKTVSLFLKAWKMDLVTDYSVLNLFKEKDGEFIKNYLKGLNMVNNDLVDEFVTDVSMYGDDVDDFQEGVGSVFFNNGNSRS</sequence>
<dbReference type="PANTHER" id="PTHR12622">
    <property type="entry name" value="DELTEX-RELATED"/>
    <property type="match status" value="1"/>
</dbReference>
<dbReference type="GeneID" id="20202468"/>
<dbReference type="AlphaFoldDB" id="T1F0W8"/>
<keyword evidence="4" id="KW-0479">Metal-binding</keyword>
<dbReference type="InParanoid" id="T1F0W8"/>
<dbReference type="GO" id="GO:0016567">
    <property type="term" value="P:protein ubiquitination"/>
    <property type="evidence" value="ECO:0000318"/>
    <property type="project" value="GO_Central"/>
</dbReference>
<dbReference type="InterPro" id="IPR001841">
    <property type="entry name" value="Znf_RING"/>
</dbReference>
<dbReference type="GO" id="GO:0061630">
    <property type="term" value="F:ubiquitin protein ligase activity"/>
    <property type="evidence" value="ECO:0000318"/>
    <property type="project" value="GO_Central"/>
</dbReference>
<feature type="domain" description="RING-type" evidence="5">
    <location>
        <begin position="48"/>
        <end position="94"/>
    </location>
</feature>
<comment type="similarity">
    <text evidence="4">Belongs to the Deltex family.</text>
</comment>
<dbReference type="EMBL" id="AMQM01003078">
    <property type="status" value="NOT_ANNOTATED_CDS"/>
    <property type="molecule type" value="Genomic_DNA"/>
</dbReference>
<accession>T1F0W8</accession>
<dbReference type="CTD" id="20202468"/>
<reference evidence="6 8" key="2">
    <citation type="journal article" date="2013" name="Nature">
        <title>Insights into bilaterian evolution from three spiralian genomes.</title>
        <authorList>
            <person name="Simakov O."/>
            <person name="Marletaz F."/>
            <person name="Cho S.J."/>
            <person name="Edsinger-Gonzales E."/>
            <person name="Havlak P."/>
            <person name="Hellsten U."/>
            <person name="Kuo D.H."/>
            <person name="Larsson T."/>
            <person name="Lv J."/>
            <person name="Arendt D."/>
            <person name="Savage R."/>
            <person name="Osoegawa K."/>
            <person name="de Jong P."/>
            <person name="Grimwood J."/>
            <person name="Chapman J.A."/>
            <person name="Shapiro H."/>
            <person name="Aerts A."/>
            <person name="Otillar R.P."/>
            <person name="Terry A.Y."/>
            <person name="Boore J.L."/>
            <person name="Grigoriev I.V."/>
            <person name="Lindberg D.R."/>
            <person name="Seaver E.C."/>
            <person name="Weisblat D.A."/>
            <person name="Putnam N.H."/>
            <person name="Rokhsar D.S."/>
        </authorList>
    </citation>
    <scope>NUCLEOTIDE SEQUENCE</scope>
</reference>
<dbReference type="Pfam" id="PF13639">
    <property type="entry name" value="zf-RING_2"/>
    <property type="match status" value="1"/>
</dbReference>
<dbReference type="SUPFAM" id="SSF57850">
    <property type="entry name" value="RING/U-box"/>
    <property type="match status" value="1"/>
</dbReference>
<keyword evidence="4" id="KW-0963">Cytoplasm</keyword>
<evidence type="ECO:0000313" key="7">
    <source>
        <dbReference type="EnsemblMetazoa" id="HelroP168741"/>
    </source>
</evidence>
<dbReference type="HOGENOM" id="CLU_1322191_0_0_1"/>
<dbReference type="SMART" id="SM00184">
    <property type="entry name" value="RING"/>
    <property type="match status" value="1"/>
</dbReference>
<dbReference type="InterPro" id="IPR013083">
    <property type="entry name" value="Znf_RING/FYVE/PHD"/>
</dbReference>
<evidence type="ECO:0000259" key="5">
    <source>
        <dbReference type="PROSITE" id="PS50089"/>
    </source>
</evidence>
<dbReference type="InterPro" id="IPR039398">
    <property type="entry name" value="Deltex_fam"/>
</dbReference>
<gene>
    <name evidence="7" type="primary">20202468</name>
    <name evidence="6" type="ORF">HELRODRAFT_168741</name>
</gene>
<protein>
    <recommendedName>
        <fullName evidence="4">E3 ubiquitin-protein ligase</fullName>
        <ecNumber evidence="4">2.3.2.27</ecNumber>
    </recommendedName>
</protein>
<dbReference type="GO" id="GO:0008270">
    <property type="term" value="F:zinc ion binding"/>
    <property type="evidence" value="ECO:0007669"/>
    <property type="project" value="UniProtKB-KW"/>
</dbReference>
<evidence type="ECO:0000256" key="2">
    <source>
        <dbReference type="ARBA" id="ARBA00022833"/>
    </source>
</evidence>
<comment type="catalytic activity">
    <reaction evidence="4">
        <text>S-ubiquitinyl-[E2 ubiquitin-conjugating enzyme]-L-cysteine + [acceptor protein]-L-lysine = [E2 ubiquitin-conjugating enzyme]-L-cysteine + N(6)-ubiquitinyl-[acceptor protein]-L-lysine.</text>
        <dbReference type="EC" id="2.3.2.27"/>
    </reaction>
</comment>
<comment type="pathway">
    <text evidence="4">Protein modification; protein ubiquitination.</text>
</comment>
<dbReference type="UniPathway" id="UPA00143"/>
<proteinExistence type="inferred from homology"/>
<dbReference type="KEGG" id="hro:HELRODRAFT_168741"/>
<dbReference type="RefSeq" id="XP_009012852.1">
    <property type="nucleotide sequence ID" value="XM_009014604.1"/>
</dbReference>
<reference evidence="7" key="3">
    <citation type="submission" date="2015-06" db="UniProtKB">
        <authorList>
            <consortium name="EnsemblMetazoa"/>
        </authorList>
    </citation>
    <scope>IDENTIFICATION</scope>
</reference>
<dbReference type="GO" id="GO:0005654">
    <property type="term" value="C:nucleoplasm"/>
    <property type="evidence" value="ECO:0000318"/>
    <property type="project" value="GO_Central"/>
</dbReference>
<dbReference type="GO" id="GO:0007219">
    <property type="term" value="P:Notch signaling pathway"/>
    <property type="evidence" value="ECO:0000318"/>
    <property type="project" value="GO_Central"/>
</dbReference>
<keyword evidence="2 4" id="KW-0862">Zinc</keyword>
<evidence type="ECO:0000256" key="3">
    <source>
        <dbReference type="PROSITE-ProRule" id="PRU00175"/>
    </source>
</evidence>
<dbReference type="EC" id="2.3.2.27" evidence="4"/>
<organism evidence="7 8">
    <name type="scientific">Helobdella robusta</name>
    <name type="common">Californian leech</name>
    <dbReference type="NCBI Taxonomy" id="6412"/>
    <lineage>
        <taxon>Eukaryota</taxon>
        <taxon>Metazoa</taxon>
        <taxon>Spiralia</taxon>
        <taxon>Lophotrochozoa</taxon>
        <taxon>Annelida</taxon>
        <taxon>Clitellata</taxon>
        <taxon>Hirudinea</taxon>
        <taxon>Rhynchobdellida</taxon>
        <taxon>Glossiphoniidae</taxon>
        <taxon>Helobdella</taxon>
    </lineage>
</organism>
<evidence type="ECO:0000313" key="8">
    <source>
        <dbReference type="Proteomes" id="UP000015101"/>
    </source>
</evidence>